<proteinExistence type="predicted"/>
<accession>A0AA47NV43</accession>
<gene>
    <name evidence="6" type="ORF">N1851_023364</name>
</gene>
<keyword evidence="7" id="KW-1185">Reference proteome</keyword>
<dbReference type="EMBL" id="JAOPHQ010004303">
    <property type="protein sequence ID" value="KAK0139731.1"/>
    <property type="molecule type" value="Genomic_DNA"/>
</dbReference>
<dbReference type="GO" id="GO:0008270">
    <property type="term" value="F:zinc ion binding"/>
    <property type="evidence" value="ECO:0007669"/>
    <property type="project" value="UniProtKB-KW"/>
</dbReference>
<keyword evidence="2 4" id="KW-0863">Zinc-finger</keyword>
<dbReference type="PROSITE" id="PS50089">
    <property type="entry name" value="ZF_RING_2"/>
    <property type="match status" value="1"/>
</dbReference>
<sequence length="250" mass="27824">MNKGKKRHFTESELEIVVTEVEPRREILSGPVSAGINMKRKEMNGASLIVEFSQQDTTIPAMTEKVRRELRSDENIVLCDGHGNKLVESSGTTGVAFWKQNARKIVAVPETDFKELQKRKKRRSGVTDDANLSNMEELVLAAEELPAITKALQDLGQFARANKINTIGLTDEEVASVKATFKCIICRDPMKQPVASSCCRSLVGCQLCIEQWVVHEPSCPKCRDAEFAAKMFVITGIEETVGILRDTIRD</sequence>
<evidence type="ECO:0000256" key="1">
    <source>
        <dbReference type="ARBA" id="ARBA00022723"/>
    </source>
</evidence>
<dbReference type="SUPFAM" id="SSF57850">
    <property type="entry name" value="RING/U-box"/>
    <property type="match status" value="1"/>
</dbReference>
<evidence type="ECO:0000259" key="5">
    <source>
        <dbReference type="PROSITE" id="PS50089"/>
    </source>
</evidence>
<evidence type="ECO:0000256" key="4">
    <source>
        <dbReference type="PROSITE-ProRule" id="PRU00175"/>
    </source>
</evidence>
<dbReference type="Gene3D" id="3.30.40.10">
    <property type="entry name" value="Zinc/RING finger domain, C3HC4 (zinc finger)"/>
    <property type="match status" value="1"/>
</dbReference>
<evidence type="ECO:0000256" key="2">
    <source>
        <dbReference type="ARBA" id="ARBA00022771"/>
    </source>
</evidence>
<reference evidence="6" key="1">
    <citation type="journal article" date="2023" name="Front. Mar. Sci.">
        <title>A new Merluccius polli reference genome to investigate the effects of global change in West African waters.</title>
        <authorList>
            <person name="Mateo J.L."/>
            <person name="Blanco-Fernandez C."/>
            <person name="Garcia-Vazquez E."/>
            <person name="Machado-Schiaffino G."/>
        </authorList>
    </citation>
    <scope>NUCLEOTIDE SEQUENCE</scope>
    <source>
        <strain evidence="6">C29</strain>
        <tissue evidence="6">Fin</tissue>
    </source>
</reference>
<evidence type="ECO:0000256" key="3">
    <source>
        <dbReference type="ARBA" id="ARBA00022833"/>
    </source>
</evidence>
<name>A0AA47NV43_MERPO</name>
<dbReference type="InterPro" id="IPR013083">
    <property type="entry name" value="Znf_RING/FYVE/PHD"/>
</dbReference>
<feature type="domain" description="RING-type" evidence="5">
    <location>
        <begin position="183"/>
        <end position="223"/>
    </location>
</feature>
<evidence type="ECO:0000313" key="6">
    <source>
        <dbReference type="EMBL" id="KAK0139731.1"/>
    </source>
</evidence>
<protein>
    <recommendedName>
        <fullName evidence="5">RING-type domain-containing protein</fullName>
    </recommendedName>
</protein>
<evidence type="ECO:0000313" key="7">
    <source>
        <dbReference type="Proteomes" id="UP001174136"/>
    </source>
</evidence>
<keyword evidence="1" id="KW-0479">Metal-binding</keyword>
<comment type="caution">
    <text evidence="6">The sequence shown here is derived from an EMBL/GenBank/DDBJ whole genome shotgun (WGS) entry which is preliminary data.</text>
</comment>
<dbReference type="InterPro" id="IPR001841">
    <property type="entry name" value="Znf_RING"/>
</dbReference>
<dbReference type="Proteomes" id="UP001174136">
    <property type="component" value="Unassembled WGS sequence"/>
</dbReference>
<keyword evidence="3" id="KW-0862">Zinc</keyword>
<organism evidence="6 7">
    <name type="scientific">Merluccius polli</name>
    <name type="common">Benguela hake</name>
    <name type="synonym">Merluccius cadenati</name>
    <dbReference type="NCBI Taxonomy" id="89951"/>
    <lineage>
        <taxon>Eukaryota</taxon>
        <taxon>Metazoa</taxon>
        <taxon>Chordata</taxon>
        <taxon>Craniata</taxon>
        <taxon>Vertebrata</taxon>
        <taxon>Euteleostomi</taxon>
        <taxon>Actinopterygii</taxon>
        <taxon>Neopterygii</taxon>
        <taxon>Teleostei</taxon>
        <taxon>Neoteleostei</taxon>
        <taxon>Acanthomorphata</taxon>
        <taxon>Zeiogadaria</taxon>
        <taxon>Gadariae</taxon>
        <taxon>Gadiformes</taxon>
        <taxon>Gadoidei</taxon>
        <taxon>Merlucciidae</taxon>
        <taxon>Merluccius</taxon>
    </lineage>
</organism>
<dbReference type="AlphaFoldDB" id="A0AA47NV43"/>